<organism evidence="2 3">
    <name type="scientific">Paenibacillus pini JCM 16418</name>
    <dbReference type="NCBI Taxonomy" id="1236976"/>
    <lineage>
        <taxon>Bacteria</taxon>
        <taxon>Bacillati</taxon>
        <taxon>Bacillota</taxon>
        <taxon>Bacilli</taxon>
        <taxon>Bacillales</taxon>
        <taxon>Paenibacillaceae</taxon>
        <taxon>Paenibacillus</taxon>
    </lineage>
</organism>
<keyword evidence="1" id="KW-0812">Transmembrane</keyword>
<protein>
    <submittedName>
        <fullName evidence="2">Uncharacterized protein</fullName>
    </submittedName>
</protein>
<reference evidence="2 3" key="1">
    <citation type="journal article" date="2014" name="Genome Announc.">
        <title>Draft Genome Sequence of Paenibacillus pini JCM 16418T, Isolated from the Rhizosphere of Pine Tree.</title>
        <authorList>
            <person name="Yuki M."/>
            <person name="Oshima K."/>
            <person name="Suda W."/>
            <person name="Oshida Y."/>
            <person name="Kitamura K."/>
            <person name="Iida Y."/>
            <person name="Hattori M."/>
            <person name="Ohkuma M."/>
        </authorList>
    </citation>
    <scope>NUCLEOTIDE SEQUENCE [LARGE SCALE GENOMIC DNA]</scope>
    <source>
        <strain evidence="2 3">JCM 16418</strain>
    </source>
</reference>
<accession>W7YWU5</accession>
<dbReference type="RefSeq" id="WP_242403848.1">
    <property type="nucleotide sequence ID" value="NZ_BAVZ01000009.1"/>
</dbReference>
<dbReference type="Proteomes" id="UP000019364">
    <property type="component" value="Unassembled WGS sequence"/>
</dbReference>
<sequence length="234" mass="26570">MPIRKIRIKPKQIISWVMIVLIVALFLLYAFVVVNDKPGGLSDWRMSRVIGLKSTIRIPIGKTPDEAVQKFRMFSSMDVIHRERVDGGSILFINRSPQKEGSYLQVEYVRETWLGWKWVWGGGYGIGKSDSPQAKPALNYMSMPEVENVSTPFPIVFGDILDSSIKNVTVESKSIGKHKAKLSAINSEKRIWFVLLPSLEFIPFVIKGFNEKGELLAFKTITDPRDMGLIDLRK</sequence>
<dbReference type="eggNOG" id="ENOG502ZVHC">
    <property type="taxonomic scope" value="Bacteria"/>
</dbReference>
<keyword evidence="3" id="KW-1185">Reference proteome</keyword>
<evidence type="ECO:0000313" key="3">
    <source>
        <dbReference type="Proteomes" id="UP000019364"/>
    </source>
</evidence>
<dbReference type="AlphaFoldDB" id="W7YWU5"/>
<proteinExistence type="predicted"/>
<dbReference type="EMBL" id="BAVZ01000009">
    <property type="protein sequence ID" value="GAF09126.1"/>
    <property type="molecule type" value="Genomic_DNA"/>
</dbReference>
<name>W7YWU5_9BACL</name>
<feature type="transmembrane region" description="Helical" evidence="1">
    <location>
        <begin position="12"/>
        <end position="32"/>
    </location>
</feature>
<gene>
    <name evidence="2" type="ORF">JCM16418_3246</name>
</gene>
<keyword evidence="1" id="KW-0472">Membrane</keyword>
<keyword evidence="1" id="KW-1133">Transmembrane helix</keyword>
<comment type="caution">
    <text evidence="2">The sequence shown here is derived from an EMBL/GenBank/DDBJ whole genome shotgun (WGS) entry which is preliminary data.</text>
</comment>
<dbReference type="STRING" id="1236976.JCM16418_3246"/>
<evidence type="ECO:0000256" key="1">
    <source>
        <dbReference type="SAM" id="Phobius"/>
    </source>
</evidence>
<evidence type="ECO:0000313" key="2">
    <source>
        <dbReference type="EMBL" id="GAF09126.1"/>
    </source>
</evidence>